<gene>
    <name evidence="1" type="ORF">DILT_LOCUS5681</name>
</gene>
<evidence type="ECO:0000313" key="1">
    <source>
        <dbReference type="EMBL" id="VDN09850.1"/>
    </source>
</evidence>
<evidence type="ECO:0000313" key="2">
    <source>
        <dbReference type="Proteomes" id="UP000281553"/>
    </source>
</evidence>
<organism evidence="1 2">
    <name type="scientific">Dibothriocephalus latus</name>
    <name type="common">Fish tapeworm</name>
    <name type="synonym">Diphyllobothrium latum</name>
    <dbReference type="NCBI Taxonomy" id="60516"/>
    <lineage>
        <taxon>Eukaryota</taxon>
        <taxon>Metazoa</taxon>
        <taxon>Spiralia</taxon>
        <taxon>Lophotrochozoa</taxon>
        <taxon>Platyhelminthes</taxon>
        <taxon>Cestoda</taxon>
        <taxon>Eucestoda</taxon>
        <taxon>Diphyllobothriidea</taxon>
        <taxon>Diphyllobothriidae</taxon>
        <taxon>Dibothriocephalus</taxon>
    </lineage>
</organism>
<accession>A0A3P7L8Q7</accession>
<keyword evidence="2" id="KW-1185">Reference proteome</keyword>
<dbReference type="AlphaFoldDB" id="A0A3P7L8Q7"/>
<proteinExistence type="predicted"/>
<dbReference type="Proteomes" id="UP000281553">
    <property type="component" value="Unassembled WGS sequence"/>
</dbReference>
<name>A0A3P7L8Q7_DIBLA</name>
<dbReference type="EMBL" id="UYRU01047925">
    <property type="protein sequence ID" value="VDN09850.1"/>
    <property type="molecule type" value="Genomic_DNA"/>
</dbReference>
<sequence>MYACIQVRQEVMLVTVPHDVADGCIGVWGRYPHTCVLAQFEAASRCEPISVALAVGILVIQQKVGLSEVFRLIKYHCGARLVGWQYYDAPVSIQCLDDVLFRPRD</sequence>
<protein>
    <submittedName>
        <fullName evidence="1">Uncharacterized protein</fullName>
    </submittedName>
</protein>
<reference evidence="1 2" key="1">
    <citation type="submission" date="2018-11" db="EMBL/GenBank/DDBJ databases">
        <authorList>
            <consortium name="Pathogen Informatics"/>
        </authorList>
    </citation>
    <scope>NUCLEOTIDE SEQUENCE [LARGE SCALE GENOMIC DNA]</scope>
</reference>